<name>A0A382QV54_9ZZZZ</name>
<dbReference type="EMBL" id="UINC01117148">
    <property type="protein sequence ID" value="SVC89374.1"/>
    <property type="molecule type" value="Genomic_DNA"/>
</dbReference>
<gene>
    <name evidence="1" type="ORF">METZ01_LOCUS342228</name>
</gene>
<accession>A0A382QV54</accession>
<dbReference type="AlphaFoldDB" id="A0A382QV54"/>
<sequence length="51" mass="5857">MIEPINLQISEQTGVNLVLLVCFTQIWVWTHSMYAHPTHEPLNALAVNRAR</sequence>
<proteinExistence type="predicted"/>
<organism evidence="1">
    <name type="scientific">marine metagenome</name>
    <dbReference type="NCBI Taxonomy" id="408172"/>
    <lineage>
        <taxon>unclassified sequences</taxon>
        <taxon>metagenomes</taxon>
        <taxon>ecological metagenomes</taxon>
    </lineage>
</organism>
<evidence type="ECO:0000313" key="1">
    <source>
        <dbReference type="EMBL" id="SVC89374.1"/>
    </source>
</evidence>
<protein>
    <submittedName>
        <fullName evidence="1">Uncharacterized protein</fullName>
    </submittedName>
</protein>
<reference evidence="1" key="1">
    <citation type="submission" date="2018-05" db="EMBL/GenBank/DDBJ databases">
        <authorList>
            <person name="Lanie J.A."/>
            <person name="Ng W.-L."/>
            <person name="Kazmierczak K.M."/>
            <person name="Andrzejewski T.M."/>
            <person name="Davidsen T.M."/>
            <person name="Wayne K.J."/>
            <person name="Tettelin H."/>
            <person name="Glass J.I."/>
            <person name="Rusch D."/>
            <person name="Podicherti R."/>
            <person name="Tsui H.-C.T."/>
            <person name="Winkler M.E."/>
        </authorList>
    </citation>
    <scope>NUCLEOTIDE SEQUENCE</scope>
</reference>